<dbReference type="STRING" id="4829.A0A163JKP9"/>
<dbReference type="InterPro" id="IPR002355">
    <property type="entry name" value="Cu_oxidase_Cu_BS"/>
</dbReference>
<dbReference type="InterPro" id="IPR045087">
    <property type="entry name" value="Cu-oxidase_fam"/>
</dbReference>
<dbReference type="InParanoid" id="A0A163JKP9"/>
<proteinExistence type="inferred from homology"/>
<feature type="domain" description="Plastocyanin-like" evidence="7">
    <location>
        <begin position="451"/>
        <end position="596"/>
    </location>
</feature>
<feature type="chain" id="PRO_5007843368" description="L-ascorbate oxidase" evidence="5">
    <location>
        <begin position="20"/>
        <end position="607"/>
    </location>
</feature>
<dbReference type="PANTHER" id="PTHR11709">
    <property type="entry name" value="MULTI-COPPER OXIDASE"/>
    <property type="match status" value="1"/>
</dbReference>
<dbReference type="CDD" id="cd04205">
    <property type="entry name" value="CuRO_2_LCC_like"/>
    <property type="match status" value="1"/>
</dbReference>
<keyword evidence="3" id="KW-0560">Oxidoreductase</keyword>
<sequence length="607" mass="67909">MRWLLLAAAALLTSRATLAERVKRYDFTITPSLLDPDCNGTAYSVLTINGQFPGPTIRVRQNDEVEVIVRNQGDQPSSIHFHGIRQYGSVGSDGVPDVTQNAIPPGGSFTHRFKLVGQSGTYFYHAHVGTQDDTVQGAFIIDGLSEEVEDSKDEEGEEEEGVMMVAKYYENHPAYLDTPPYFYHDGPYSYHGEFTLHLTEWWHQPFQDREAFILSPDFTHDTDAATLLINGRSMYDPAAASCSSGGHTTFDVLPNRVYRMRVIGGVTFRTFGLGIANHDMTIIEVDGAMVQPYRTSTLEVGPGQRYSVLIHTTASQGSANFIIATNYLYRNTNEGDYSNGVAYLRYLDPSQLLNKRSQDTVSAPQKYAGYPVLPKHNPPNWIWPFLRPLKPAPTDIINNPPDRTLKIRPSPTTLPDGSQRYSINGNLSPMIMDIADAAKAMSAGVSEEDTPLLHQYTLAQTQTMQPDRLPVQPDGFEPLLRTYPVQYGEVIDLVLQNVKTGPICIHHPWHTHGHSHYPIASGQGEYVHARDHIKRNFPHPIYKDVSPVYSSPVDPQTNGCGWTKIRIVADNPGVWAVHCHITAHMLQGMLFVLEEASDRIQEHQLYR</sequence>
<evidence type="ECO:0008006" key="11">
    <source>
        <dbReference type="Google" id="ProtNLM"/>
    </source>
</evidence>
<reference evidence="9" key="1">
    <citation type="submission" date="2016-04" db="EMBL/GenBank/DDBJ databases">
        <authorList>
            <person name="Evans L.H."/>
            <person name="Alamgir A."/>
            <person name="Owens N."/>
            <person name="Weber N.D."/>
            <person name="Virtaneva K."/>
            <person name="Barbian K."/>
            <person name="Babar A."/>
            <person name="Rosenke K."/>
        </authorList>
    </citation>
    <scope>NUCLEOTIDE SEQUENCE [LARGE SCALE GENOMIC DNA]</scope>
    <source>
        <strain evidence="9">CBS 101.48</strain>
    </source>
</reference>
<dbReference type="Gene3D" id="2.60.40.420">
    <property type="entry name" value="Cupredoxins - blue copper proteins"/>
    <property type="match status" value="3"/>
</dbReference>
<dbReference type="InterPro" id="IPR011706">
    <property type="entry name" value="Cu-oxidase_C"/>
</dbReference>
<dbReference type="InterPro" id="IPR008972">
    <property type="entry name" value="Cupredoxin"/>
</dbReference>
<name>A0A163JKP9_ABSGL</name>
<dbReference type="PROSITE" id="PS00079">
    <property type="entry name" value="MULTICOPPER_OXIDASE1"/>
    <property type="match status" value="1"/>
</dbReference>
<dbReference type="Pfam" id="PF00394">
    <property type="entry name" value="Cu-oxidase"/>
    <property type="match status" value="1"/>
</dbReference>
<dbReference type="PROSITE" id="PS00080">
    <property type="entry name" value="MULTICOPPER_OXIDASE2"/>
    <property type="match status" value="1"/>
</dbReference>
<feature type="domain" description="Plastocyanin-like" evidence="6">
    <location>
        <begin position="193"/>
        <end position="346"/>
    </location>
</feature>
<feature type="domain" description="Plastocyanin-like" evidence="8">
    <location>
        <begin position="41"/>
        <end position="143"/>
    </location>
</feature>
<evidence type="ECO:0000256" key="2">
    <source>
        <dbReference type="ARBA" id="ARBA00022723"/>
    </source>
</evidence>
<evidence type="ECO:0000259" key="8">
    <source>
        <dbReference type="Pfam" id="PF07732"/>
    </source>
</evidence>
<evidence type="ECO:0000256" key="4">
    <source>
        <dbReference type="ARBA" id="ARBA00023008"/>
    </source>
</evidence>
<dbReference type="Pfam" id="PF07732">
    <property type="entry name" value="Cu-oxidase_3"/>
    <property type="match status" value="1"/>
</dbReference>
<dbReference type="CDD" id="cd04206">
    <property type="entry name" value="CuRO_1_LCC_like"/>
    <property type="match status" value="1"/>
</dbReference>
<evidence type="ECO:0000313" key="9">
    <source>
        <dbReference type="EMBL" id="SAM01801.1"/>
    </source>
</evidence>
<evidence type="ECO:0000259" key="7">
    <source>
        <dbReference type="Pfam" id="PF07731"/>
    </source>
</evidence>
<dbReference type="Pfam" id="PF07731">
    <property type="entry name" value="Cu-oxidase_2"/>
    <property type="match status" value="1"/>
</dbReference>
<dbReference type="InterPro" id="IPR001117">
    <property type="entry name" value="Cu-oxidase_2nd"/>
</dbReference>
<feature type="signal peptide" evidence="5">
    <location>
        <begin position="1"/>
        <end position="19"/>
    </location>
</feature>
<dbReference type="Proteomes" id="UP000078561">
    <property type="component" value="Unassembled WGS sequence"/>
</dbReference>
<dbReference type="SUPFAM" id="SSF49503">
    <property type="entry name" value="Cupredoxins"/>
    <property type="match status" value="3"/>
</dbReference>
<protein>
    <recommendedName>
        <fullName evidence="11">L-ascorbate oxidase</fullName>
    </recommendedName>
</protein>
<evidence type="ECO:0000256" key="3">
    <source>
        <dbReference type="ARBA" id="ARBA00023002"/>
    </source>
</evidence>
<dbReference type="PANTHER" id="PTHR11709:SF394">
    <property type="entry name" value="FI03373P-RELATED"/>
    <property type="match status" value="1"/>
</dbReference>
<dbReference type="OrthoDB" id="2121828at2759"/>
<keyword evidence="10" id="KW-1185">Reference proteome</keyword>
<evidence type="ECO:0000256" key="1">
    <source>
        <dbReference type="ARBA" id="ARBA00010609"/>
    </source>
</evidence>
<evidence type="ECO:0000256" key="5">
    <source>
        <dbReference type="SAM" id="SignalP"/>
    </source>
</evidence>
<dbReference type="InterPro" id="IPR033138">
    <property type="entry name" value="Cu_oxidase_CS"/>
</dbReference>
<accession>A0A163JKP9</accession>
<keyword evidence="5" id="KW-0732">Signal</keyword>
<comment type="similarity">
    <text evidence="1">Belongs to the multicopper oxidase family.</text>
</comment>
<dbReference type="GO" id="GO:0016491">
    <property type="term" value="F:oxidoreductase activity"/>
    <property type="evidence" value="ECO:0007669"/>
    <property type="project" value="UniProtKB-KW"/>
</dbReference>
<keyword evidence="2" id="KW-0479">Metal-binding</keyword>
<dbReference type="InterPro" id="IPR011707">
    <property type="entry name" value="Cu-oxidase-like_N"/>
</dbReference>
<organism evidence="9">
    <name type="scientific">Absidia glauca</name>
    <name type="common">Pin mould</name>
    <dbReference type="NCBI Taxonomy" id="4829"/>
    <lineage>
        <taxon>Eukaryota</taxon>
        <taxon>Fungi</taxon>
        <taxon>Fungi incertae sedis</taxon>
        <taxon>Mucoromycota</taxon>
        <taxon>Mucoromycotina</taxon>
        <taxon>Mucoromycetes</taxon>
        <taxon>Mucorales</taxon>
        <taxon>Cunninghamellaceae</taxon>
        <taxon>Absidia</taxon>
    </lineage>
</organism>
<dbReference type="GO" id="GO:0005507">
    <property type="term" value="F:copper ion binding"/>
    <property type="evidence" value="ECO:0007669"/>
    <property type="project" value="InterPro"/>
</dbReference>
<keyword evidence="4" id="KW-0186">Copper</keyword>
<dbReference type="EMBL" id="LT553587">
    <property type="protein sequence ID" value="SAM01801.1"/>
    <property type="molecule type" value="Genomic_DNA"/>
</dbReference>
<evidence type="ECO:0000313" key="10">
    <source>
        <dbReference type="Proteomes" id="UP000078561"/>
    </source>
</evidence>
<dbReference type="AlphaFoldDB" id="A0A163JKP9"/>
<evidence type="ECO:0000259" key="6">
    <source>
        <dbReference type="Pfam" id="PF00394"/>
    </source>
</evidence>
<gene>
    <name evidence="9" type="primary">ABSGL_07550.1 scaffold 8890</name>
</gene>